<protein>
    <submittedName>
        <fullName evidence="4">Probable amino-acid ABC transporter-binding protein HI_1080</fullName>
    </submittedName>
</protein>
<gene>
    <name evidence="4" type="ORF">NCTC10283_01190</name>
</gene>
<dbReference type="AlphaFoldDB" id="A0A376BPA3"/>
<keyword evidence="1 2" id="KW-0732">Signal</keyword>
<reference evidence="4 5" key="1">
    <citation type="submission" date="2018-06" db="EMBL/GenBank/DDBJ databases">
        <authorList>
            <consortium name="Pathogen Informatics"/>
            <person name="Doyle S."/>
        </authorList>
    </citation>
    <scope>NUCLEOTIDE SEQUENCE [LARGE SCALE GENOMIC DNA]</scope>
    <source>
        <strain evidence="4 5">NCTC10283</strain>
    </source>
</reference>
<dbReference type="OrthoDB" id="8611488at2"/>
<evidence type="ECO:0000313" key="4">
    <source>
        <dbReference type="EMBL" id="SSY71054.1"/>
    </source>
</evidence>
<dbReference type="PANTHER" id="PTHR35936:SF38">
    <property type="entry name" value="GLUTAMINE-BINDING PERIPLASMIC PROTEIN"/>
    <property type="match status" value="1"/>
</dbReference>
<dbReference type="SUPFAM" id="SSF53850">
    <property type="entry name" value="Periplasmic binding protein-like II"/>
    <property type="match status" value="1"/>
</dbReference>
<dbReference type="RefSeq" id="WP_034295009.1">
    <property type="nucleotide sequence ID" value="NZ_CP091519.2"/>
</dbReference>
<dbReference type="PANTHER" id="PTHR35936">
    <property type="entry name" value="MEMBRANE-BOUND LYTIC MUREIN TRANSGLYCOSYLASE F"/>
    <property type="match status" value="1"/>
</dbReference>
<evidence type="ECO:0000259" key="3">
    <source>
        <dbReference type="SMART" id="SM00062"/>
    </source>
</evidence>
<feature type="chain" id="PRO_5016953055" evidence="2">
    <location>
        <begin position="24"/>
        <end position="281"/>
    </location>
</feature>
<keyword evidence="5" id="KW-1185">Reference proteome</keyword>
<dbReference type="PROSITE" id="PS51257">
    <property type="entry name" value="PROKAR_LIPOPROTEIN"/>
    <property type="match status" value="1"/>
</dbReference>
<evidence type="ECO:0000313" key="5">
    <source>
        <dbReference type="Proteomes" id="UP000254209"/>
    </source>
</evidence>
<dbReference type="Pfam" id="PF00497">
    <property type="entry name" value="SBP_bac_3"/>
    <property type="match status" value="1"/>
</dbReference>
<feature type="signal peptide" evidence="2">
    <location>
        <begin position="1"/>
        <end position="23"/>
    </location>
</feature>
<dbReference type="STRING" id="1120980.GCA_000745955_02239"/>
<organism evidence="4 5">
    <name type="scientific">Alysiella crassa</name>
    <dbReference type="NCBI Taxonomy" id="153491"/>
    <lineage>
        <taxon>Bacteria</taxon>
        <taxon>Pseudomonadati</taxon>
        <taxon>Pseudomonadota</taxon>
        <taxon>Betaproteobacteria</taxon>
        <taxon>Neisseriales</taxon>
        <taxon>Neisseriaceae</taxon>
        <taxon>Alysiella</taxon>
    </lineage>
</organism>
<dbReference type="SMART" id="SM00062">
    <property type="entry name" value="PBPb"/>
    <property type="match status" value="1"/>
</dbReference>
<dbReference type="Proteomes" id="UP000254209">
    <property type="component" value="Unassembled WGS sequence"/>
</dbReference>
<dbReference type="EMBL" id="UFSO01000002">
    <property type="protein sequence ID" value="SSY71054.1"/>
    <property type="molecule type" value="Genomic_DNA"/>
</dbReference>
<accession>A0A376BPA3</accession>
<evidence type="ECO:0000256" key="1">
    <source>
        <dbReference type="ARBA" id="ARBA00022729"/>
    </source>
</evidence>
<sequence>MFHKKWLSVLLMGALLSACGDKAAHTPAAEPTQNAAPVANPNLPTIQVGTDATYPPFQYRTEKGEVLGIEGDLLKAIGKTEGFNVNMEHSSRKLWHETLGKQHDVWASAFYDNAQYPAADVSKPFMQAYIVAAVCDDKDPNKTINSTASLQGKKIAVSQYYGQQMIDLATKLTGSPNNVMVTDTFYLSARELYNKNVDAVLGANYVLAYYAHEMKNQDKTRYVQIDGEPPRNLVFLVKKGDTELLNKINTGIDKLHANGTIKALEEKWLPTWQPSVVSASQ</sequence>
<feature type="domain" description="Solute-binding protein family 3/N-terminal" evidence="3">
    <location>
        <begin position="45"/>
        <end position="270"/>
    </location>
</feature>
<name>A0A376BPA3_9NEIS</name>
<dbReference type="InterPro" id="IPR001638">
    <property type="entry name" value="Solute-binding_3/MltF_N"/>
</dbReference>
<proteinExistence type="predicted"/>
<dbReference type="Gene3D" id="3.40.190.10">
    <property type="entry name" value="Periplasmic binding protein-like II"/>
    <property type="match status" value="2"/>
</dbReference>
<evidence type="ECO:0000256" key="2">
    <source>
        <dbReference type="SAM" id="SignalP"/>
    </source>
</evidence>